<dbReference type="AlphaFoldDB" id="W9R2K5"/>
<organism evidence="2 3">
    <name type="scientific">Morus notabilis</name>
    <dbReference type="NCBI Taxonomy" id="981085"/>
    <lineage>
        <taxon>Eukaryota</taxon>
        <taxon>Viridiplantae</taxon>
        <taxon>Streptophyta</taxon>
        <taxon>Embryophyta</taxon>
        <taxon>Tracheophyta</taxon>
        <taxon>Spermatophyta</taxon>
        <taxon>Magnoliopsida</taxon>
        <taxon>eudicotyledons</taxon>
        <taxon>Gunneridae</taxon>
        <taxon>Pentapetalae</taxon>
        <taxon>rosids</taxon>
        <taxon>fabids</taxon>
        <taxon>Rosales</taxon>
        <taxon>Moraceae</taxon>
        <taxon>Moreae</taxon>
        <taxon>Morus</taxon>
    </lineage>
</organism>
<reference evidence="3" key="1">
    <citation type="submission" date="2013-01" db="EMBL/GenBank/DDBJ databases">
        <title>Draft Genome Sequence of a Mulberry Tree, Morus notabilis C.K. Schneid.</title>
        <authorList>
            <person name="He N."/>
            <person name="Zhao S."/>
        </authorList>
    </citation>
    <scope>NUCLEOTIDE SEQUENCE</scope>
</reference>
<gene>
    <name evidence="2" type="ORF">L484_025887</name>
</gene>
<sequence length="103" mass="11597">MRDLPVEEPLGGLWKTHSEAENRPSSNGETLSPTFTTVTGIQPHHHPKKPTFKRSKSSEELNHRTKGKPKNVAQRFVTQPLIRVRSGQTELPHHTPLPPTRSP</sequence>
<feature type="compositionally biased region" description="Basic residues" evidence="1">
    <location>
        <begin position="43"/>
        <end position="55"/>
    </location>
</feature>
<feature type="region of interest" description="Disordered" evidence="1">
    <location>
        <begin position="1"/>
        <end position="103"/>
    </location>
</feature>
<keyword evidence="3" id="KW-1185">Reference proteome</keyword>
<protein>
    <submittedName>
        <fullName evidence="2">Uncharacterized protein</fullName>
    </submittedName>
</protein>
<proteinExistence type="predicted"/>
<dbReference type="Proteomes" id="UP000030645">
    <property type="component" value="Unassembled WGS sequence"/>
</dbReference>
<accession>W9R2K5</accession>
<name>W9R2K5_9ROSA</name>
<evidence type="ECO:0000313" key="3">
    <source>
        <dbReference type="Proteomes" id="UP000030645"/>
    </source>
</evidence>
<evidence type="ECO:0000256" key="1">
    <source>
        <dbReference type="SAM" id="MobiDB-lite"/>
    </source>
</evidence>
<dbReference type="EMBL" id="KE344513">
    <property type="protein sequence ID" value="EXB65621.1"/>
    <property type="molecule type" value="Genomic_DNA"/>
</dbReference>
<evidence type="ECO:0000313" key="2">
    <source>
        <dbReference type="EMBL" id="EXB65621.1"/>
    </source>
</evidence>
<feature type="compositionally biased region" description="Polar residues" evidence="1">
    <location>
        <begin position="23"/>
        <end position="40"/>
    </location>
</feature>